<feature type="chain" id="PRO_5043587338" evidence="2">
    <location>
        <begin position="25"/>
        <end position="123"/>
    </location>
</feature>
<comment type="caution">
    <text evidence="3">The sequence shown here is derived from an EMBL/GenBank/DDBJ whole genome shotgun (WGS) entry which is preliminary data.</text>
</comment>
<feature type="signal peptide" evidence="2">
    <location>
        <begin position="1"/>
        <end position="24"/>
    </location>
</feature>
<dbReference type="AlphaFoldDB" id="A0AAW1WI58"/>
<proteinExistence type="predicted"/>
<dbReference type="EMBL" id="JBEDUW010000006">
    <property type="protein sequence ID" value="KAK9923308.1"/>
    <property type="molecule type" value="Genomic_DNA"/>
</dbReference>
<keyword evidence="2" id="KW-0732">Signal</keyword>
<evidence type="ECO:0000313" key="4">
    <source>
        <dbReference type="Proteomes" id="UP001457282"/>
    </source>
</evidence>
<reference evidence="3 4" key="1">
    <citation type="journal article" date="2023" name="G3 (Bethesda)">
        <title>A chromosome-length genome assembly and annotation of blackberry (Rubus argutus, cv. 'Hillquist').</title>
        <authorList>
            <person name="Bruna T."/>
            <person name="Aryal R."/>
            <person name="Dudchenko O."/>
            <person name="Sargent D.J."/>
            <person name="Mead D."/>
            <person name="Buti M."/>
            <person name="Cavallini A."/>
            <person name="Hytonen T."/>
            <person name="Andres J."/>
            <person name="Pham M."/>
            <person name="Weisz D."/>
            <person name="Mascagni F."/>
            <person name="Usai G."/>
            <person name="Natali L."/>
            <person name="Bassil N."/>
            <person name="Fernandez G.E."/>
            <person name="Lomsadze A."/>
            <person name="Armour M."/>
            <person name="Olukolu B."/>
            <person name="Poorten T."/>
            <person name="Britton C."/>
            <person name="Davik J."/>
            <person name="Ashrafi H."/>
            <person name="Aiden E.L."/>
            <person name="Borodovsky M."/>
            <person name="Worthington M."/>
        </authorList>
    </citation>
    <scope>NUCLEOTIDE SEQUENCE [LARGE SCALE GENOMIC DNA]</scope>
    <source>
        <strain evidence="3">PI 553951</strain>
    </source>
</reference>
<sequence>MVNESFPFLIALSFGRLLLSFSQGKSHFKMARLKALTFYRSGTFSVDVKYVAGSYFQLFSRRSLLFKLVPPSQGSDQPQSGDGHPNANFNSGSYENPADGNNEVPPEPMEPDKPDTPQALFVE</sequence>
<name>A0AAW1WI58_RUBAR</name>
<evidence type="ECO:0000256" key="2">
    <source>
        <dbReference type="SAM" id="SignalP"/>
    </source>
</evidence>
<feature type="region of interest" description="Disordered" evidence="1">
    <location>
        <begin position="70"/>
        <end position="123"/>
    </location>
</feature>
<protein>
    <submittedName>
        <fullName evidence="3">Uncharacterized protein</fullName>
    </submittedName>
</protein>
<evidence type="ECO:0000256" key="1">
    <source>
        <dbReference type="SAM" id="MobiDB-lite"/>
    </source>
</evidence>
<organism evidence="3 4">
    <name type="scientific">Rubus argutus</name>
    <name type="common">Southern blackberry</name>
    <dbReference type="NCBI Taxonomy" id="59490"/>
    <lineage>
        <taxon>Eukaryota</taxon>
        <taxon>Viridiplantae</taxon>
        <taxon>Streptophyta</taxon>
        <taxon>Embryophyta</taxon>
        <taxon>Tracheophyta</taxon>
        <taxon>Spermatophyta</taxon>
        <taxon>Magnoliopsida</taxon>
        <taxon>eudicotyledons</taxon>
        <taxon>Gunneridae</taxon>
        <taxon>Pentapetalae</taxon>
        <taxon>rosids</taxon>
        <taxon>fabids</taxon>
        <taxon>Rosales</taxon>
        <taxon>Rosaceae</taxon>
        <taxon>Rosoideae</taxon>
        <taxon>Rosoideae incertae sedis</taxon>
        <taxon>Rubus</taxon>
    </lineage>
</organism>
<keyword evidence="4" id="KW-1185">Reference proteome</keyword>
<accession>A0AAW1WI58</accession>
<gene>
    <name evidence="3" type="ORF">M0R45_031736</name>
</gene>
<dbReference type="Proteomes" id="UP001457282">
    <property type="component" value="Unassembled WGS sequence"/>
</dbReference>
<evidence type="ECO:0000313" key="3">
    <source>
        <dbReference type="EMBL" id="KAK9923308.1"/>
    </source>
</evidence>